<dbReference type="RefSeq" id="WP_310306366.1">
    <property type="nucleotide sequence ID" value="NZ_BAAAXB010000001.1"/>
</dbReference>
<dbReference type="Pfam" id="PF00805">
    <property type="entry name" value="Pentapeptide"/>
    <property type="match status" value="3"/>
</dbReference>
<dbReference type="PANTHER" id="PTHR14136:SF17">
    <property type="entry name" value="BTB_POZ DOMAIN-CONTAINING PROTEIN KCTD9"/>
    <property type="match status" value="1"/>
</dbReference>
<dbReference type="InterPro" id="IPR001646">
    <property type="entry name" value="5peptide_repeat"/>
</dbReference>
<dbReference type="Proteomes" id="UP001268819">
    <property type="component" value="Unassembled WGS sequence"/>
</dbReference>
<gene>
    <name evidence="2" type="ORF">J2S66_001939</name>
</gene>
<feature type="transmembrane region" description="Helical" evidence="1">
    <location>
        <begin position="22"/>
        <end position="43"/>
    </location>
</feature>
<keyword evidence="1" id="KW-0812">Transmembrane</keyword>
<evidence type="ECO:0000256" key="1">
    <source>
        <dbReference type="SAM" id="Phobius"/>
    </source>
</evidence>
<sequence>MLLAAVSTVADWINWADVGRWVLGHVVSLLLGGGAVALLGAAVREMPRFRRVRRGREVEGGGSPAEPRAEREVTIGQTITSFTAIGALLFTGVQAYFTRDQVTAAQEQSWAALRQNEVNEQVQYTDRFAKAVELLDQSGPEHLQGRLGSVYALERLARDSPRDQPTIVEVLSAFVRTNSLPNSTTCPSPQPLTADTRAALTVLGRRNRDHDKDTRVDLSAMCLNGANLVGLNLSNANLSGANLNGATLVRTYLSNPNLGNGNLGDVNPAARFGESLRGADLVYAELRSANLRDVDLSGADLRNADLTDANLNGAHLTGADLAGADLRSADLTNANLTDTDLTNVVHDPKTIVEGTMTDTNTIGQWW</sequence>
<dbReference type="EMBL" id="JAVDSG010000001">
    <property type="protein sequence ID" value="MDR6593555.1"/>
    <property type="molecule type" value="Genomic_DNA"/>
</dbReference>
<accession>A0ABU1PSD5</accession>
<dbReference type="PANTHER" id="PTHR14136">
    <property type="entry name" value="BTB_POZ DOMAIN-CONTAINING PROTEIN KCTD9"/>
    <property type="match status" value="1"/>
</dbReference>
<dbReference type="SUPFAM" id="SSF141571">
    <property type="entry name" value="Pentapeptide repeat-like"/>
    <property type="match status" value="1"/>
</dbReference>
<dbReference type="InterPro" id="IPR051082">
    <property type="entry name" value="Pentapeptide-BTB/POZ_domain"/>
</dbReference>
<protein>
    <submittedName>
        <fullName evidence="2">Uncharacterized protein YjbI with pentapeptide repeats</fullName>
    </submittedName>
</protein>
<organism evidence="2 3">
    <name type="scientific">Saccharothrix longispora</name>
    <dbReference type="NCBI Taxonomy" id="33920"/>
    <lineage>
        <taxon>Bacteria</taxon>
        <taxon>Bacillati</taxon>
        <taxon>Actinomycetota</taxon>
        <taxon>Actinomycetes</taxon>
        <taxon>Pseudonocardiales</taxon>
        <taxon>Pseudonocardiaceae</taxon>
        <taxon>Saccharothrix</taxon>
    </lineage>
</organism>
<comment type="caution">
    <text evidence="2">The sequence shown here is derived from an EMBL/GenBank/DDBJ whole genome shotgun (WGS) entry which is preliminary data.</text>
</comment>
<evidence type="ECO:0000313" key="3">
    <source>
        <dbReference type="Proteomes" id="UP001268819"/>
    </source>
</evidence>
<keyword evidence="1" id="KW-0472">Membrane</keyword>
<keyword evidence="3" id="KW-1185">Reference proteome</keyword>
<dbReference type="Gene3D" id="2.160.20.80">
    <property type="entry name" value="E3 ubiquitin-protein ligase SopA"/>
    <property type="match status" value="1"/>
</dbReference>
<evidence type="ECO:0000313" key="2">
    <source>
        <dbReference type="EMBL" id="MDR6593555.1"/>
    </source>
</evidence>
<proteinExistence type="predicted"/>
<keyword evidence="1" id="KW-1133">Transmembrane helix</keyword>
<reference evidence="2 3" key="1">
    <citation type="submission" date="2023-07" db="EMBL/GenBank/DDBJ databases">
        <title>Sequencing the genomes of 1000 actinobacteria strains.</title>
        <authorList>
            <person name="Klenk H.-P."/>
        </authorList>
    </citation>
    <scope>NUCLEOTIDE SEQUENCE [LARGE SCALE GENOMIC DNA]</scope>
    <source>
        <strain evidence="2 3">DSM 43749</strain>
    </source>
</reference>
<name>A0ABU1PSD5_9PSEU</name>